<dbReference type="EMBL" id="LIAE01009723">
    <property type="protein sequence ID" value="PAV68595.1"/>
    <property type="molecule type" value="Genomic_DNA"/>
</dbReference>
<name>A0A2A2K3T3_9BILA</name>
<dbReference type="InterPro" id="IPR036028">
    <property type="entry name" value="SH3-like_dom_sf"/>
</dbReference>
<dbReference type="Proteomes" id="UP000218231">
    <property type="component" value="Unassembled WGS sequence"/>
</dbReference>
<evidence type="ECO:0000256" key="3">
    <source>
        <dbReference type="SAM" id="Coils"/>
    </source>
</evidence>
<keyword evidence="3" id="KW-0175">Coiled coil</keyword>
<feature type="compositionally biased region" description="Polar residues" evidence="4">
    <location>
        <begin position="462"/>
        <end position="471"/>
    </location>
</feature>
<evidence type="ECO:0000313" key="7">
    <source>
        <dbReference type="Proteomes" id="UP000218231"/>
    </source>
</evidence>
<sequence length="591" mass="66888">MGENNGTGMTAREAITIPDRVYTQLTKSFVPAVKNISGSGSALLKSYDQLQRDSEAYIHSINELVNSTDSASEVSKEHARQLADIFKEYAKAVHAHQKTVDEFRQIIEKISNYYREEKVKIKEMHETYQKAEKDIQRQVKKGSKSNKDVDNFHLTQANFWKHQQEMRYKFFYTKHKNWLQTYLNVIDKTDLPLLRREMSNSEQANEHEQHEQHEQHKQTDTIVNATAEMTHHKPDEHEQRQERETPRESRVSTRNEELRRATVTTNGHTHKQDDEESQAESQNTSPGGTISRVPSMRRDTEHSTGVALISNTKRHSQLVPPNVEPRRMSALQDRVVYDAKPVPLPIRQERPDEGVTFSTGMMLSPGIPSQAPQAHSTFDSDLEETVRYVPPPPAALPPGIPRAPGERKFPGAVPVFGMLLSNDAAAARYQPPANDNRLYANSVTQYDSGYQPPRSRSPIPPAQTQNTSYMNSPELPRRYNDTPYVITAEELSRPKYVVEADYNPSVSPAHRPPPKANAATEKVMVPAPFLPSQYGSILIVNDDFNASSGEQITVNRGDKVTLLKCGTRGWVFVKETVSGRTGWIPSPYINK</sequence>
<dbReference type="AlphaFoldDB" id="A0A2A2K3T3"/>
<gene>
    <name evidence="6" type="ORF">WR25_09436</name>
</gene>
<evidence type="ECO:0000313" key="6">
    <source>
        <dbReference type="EMBL" id="PAV68595.1"/>
    </source>
</evidence>
<dbReference type="InterPro" id="IPR027267">
    <property type="entry name" value="AH/BAR_dom_sf"/>
</dbReference>
<feature type="domain" description="SH3" evidence="5">
    <location>
        <begin position="533"/>
        <end position="591"/>
    </location>
</feature>
<dbReference type="InterPro" id="IPR001452">
    <property type="entry name" value="SH3_domain"/>
</dbReference>
<protein>
    <recommendedName>
        <fullName evidence="5">SH3 domain-containing protein</fullName>
    </recommendedName>
</protein>
<dbReference type="SUPFAM" id="SSF50044">
    <property type="entry name" value="SH3-domain"/>
    <property type="match status" value="1"/>
</dbReference>
<accession>A0A2A2K3T3</accession>
<keyword evidence="1 2" id="KW-0728">SH3 domain</keyword>
<feature type="compositionally biased region" description="Polar residues" evidence="4">
    <location>
        <begin position="279"/>
        <end position="288"/>
    </location>
</feature>
<feature type="region of interest" description="Disordered" evidence="4">
    <location>
        <begin position="445"/>
        <end position="476"/>
    </location>
</feature>
<evidence type="ECO:0000256" key="4">
    <source>
        <dbReference type="SAM" id="MobiDB-lite"/>
    </source>
</evidence>
<dbReference type="Gene3D" id="2.30.30.40">
    <property type="entry name" value="SH3 Domains"/>
    <property type="match status" value="1"/>
</dbReference>
<evidence type="ECO:0000256" key="2">
    <source>
        <dbReference type="PROSITE-ProRule" id="PRU00192"/>
    </source>
</evidence>
<dbReference type="OrthoDB" id="10255964at2759"/>
<reference evidence="6 7" key="1">
    <citation type="journal article" date="2017" name="Curr. Biol.">
        <title>Genome architecture and evolution of a unichromosomal asexual nematode.</title>
        <authorList>
            <person name="Fradin H."/>
            <person name="Zegar C."/>
            <person name="Gutwein M."/>
            <person name="Lucas J."/>
            <person name="Kovtun M."/>
            <person name="Corcoran D."/>
            <person name="Baugh L.R."/>
            <person name="Kiontke K."/>
            <person name="Gunsalus K."/>
            <person name="Fitch D.H."/>
            <person name="Piano F."/>
        </authorList>
    </citation>
    <scope>NUCLEOTIDE SEQUENCE [LARGE SCALE GENOMIC DNA]</scope>
    <source>
        <strain evidence="6">PF1309</strain>
    </source>
</reference>
<dbReference type="SMART" id="SM00326">
    <property type="entry name" value="SH3"/>
    <property type="match status" value="1"/>
</dbReference>
<proteinExistence type="predicted"/>
<comment type="caution">
    <text evidence="6">The sequence shown here is derived from an EMBL/GenBank/DDBJ whole genome shotgun (WGS) entry which is preliminary data.</text>
</comment>
<evidence type="ECO:0000259" key="5">
    <source>
        <dbReference type="PROSITE" id="PS50002"/>
    </source>
</evidence>
<dbReference type="PROSITE" id="PS50002">
    <property type="entry name" value="SH3"/>
    <property type="match status" value="1"/>
</dbReference>
<dbReference type="Pfam" id="PF00018">
    <property type="entry name" value="SH3_1"/>
    <property type="match status" value="1"/>
</dbReference>
<feature type="compositionally biased region" description="Basic and acidic residues" evidence="4">
    <location>
        <begin position="231"/>
        <end position="260"/>
    </location>
</feature>
<keyword evidence="7" id="KW-1185">Reference proteome</keyword>
<feature type="region of interest" description="Disordered" evidence="4">
    <location>
        <begin position="231"/>
        <end position="320"/>
    </location>
</feature>
<dbReference type="Gene3D" id="1.20.1270.60">
    <property type="entry name" value="Arfaptin homology (AH) domain/BAR domain"/>
    <property type="match status" value="1"/>
</dbReference>
<organism evidence="6 7">
    <name type="scientific">Diploscapter pachys</name>
    <dbReference type="NCBI Taxonomy" id="2018661"/>
    <lineage>
        <taxon>Eukaryota</taxon>
        <taxon>Metazoa</taxon>
        <taxon>Ecdysozoa</taxon>
        <taxon>Nematoda</taxon>
        <taxon>Chromadorea</taxon>
        <taxon>Rhabditida</taxon>
        <taxon>Rhabditina</taxon>
        <taxon>Rhabditomorpha</taxon>
        <taxon>Rhabditoidea</taxon>
        <taxon>Rhabditidae</taxon>
        <taxon>Diploscapter</taxon>
    </lineage>
</organism>
<feature type="coiled-coil region" evidence="3">
    <location>
        <begin position="114"/>
        <end position="141"/>
    </location>
</feature>
<evidence type="ECO:0000256" key="1">
    <source>
        <dbReference type="ARBA" id="ARBA00022443"/>
    </source>
</evidence>